<dbReference type="SUPFAM" id="SSF52540">
    <property type="entry name" value="P-loop containing nucleoside triphosphate hydrolases"/>
    <property type="match status" value="1"/>
</dbReference>
<name>A0ABV4UEE2_9RHOO</name>
<evidence type="ECO:0000256" key="2">
    <source>
        <dbReference type="ARBA" id="ARBA00022741"/>
    </source>
</evidence>
<dbReference type="Proteomes" id="UP001574673">
    <property type="component" value="Unassembled WGS sequence"/>
</dbReference>
<reference evidence="6" key="1">
    <citation type="submission" date="2024-06" db="EMBL/GenBank/DDBJ databases">
        <title>Radixoralia hellwigii gen. nov., sp nov., isolated from a root canal in the human oral cavity.</title>
        <authorList>
            <person name="Bartsch S."/>
            <person name="Wittmer A."/>
            <person name="Schulz A.-K."/>
            <person name="Neumann-Schaal M."/>
            <person name="Wolf J."/>
            <person name="Gronow S."/>
            <person name="Tennert C."/>
            <person name="Haecker G."/>
            <person name="Cieplik F."/>
            <person name="Al-Ahmad A."/>
        </authorList>
    </citation>
    <scope>NUCLEOTIDE SEQUENCE [LARGE SCALE GENOMIC DNA]</scope>
    <source>
        <strain evidence="6">Wk13</strain>
    </source>
</reference>
<dbReference type="PROSITE" id="PS50893">
    <property type="entry name" value="ABC_TRANSPORTER_2"/>
    <property type="match status" value="1"/>
</dbReference>
<dbReference type="InterPro" id="IPR003439">
    <property type="entry name" value="ABC_transporter-like_ATP-bd"/>
</dbReference>
<dbReference type="EMBL" id="JBEUWX010000002">
    <property type="protein sequence ID" value="MFA9949749.1"/>
    <property type="molecule type" value="Genomic_DNA"/>
</dbReference>
<keyword evidence="2" id="KW-0547">Nucleotide-binding</keyword>
<proteinExistence type="predicted"/>
<dbReference type="Pfam" id="PF00005">
    <property type="entry name" value="ABC_tran"/>
    <property type="match status" value="1"/>
</dbReference>
<evidence type="ECO:0000313" key="6">
    <source>
        <dbReference type="Proteomes" id="UP001574673"/>
    </source>
</evidence>
<keyword evidence="6" id="KW-1185">Reference proteome</keyword>
<dbReference type="InterPro" id="IPR003593">
    <property type="entry name" value="AAA+_ATPase"/>
</dbReference>
<comment type="caution">
    <text evidence="5">The sequence shown here is derived from an EMBL/GenBank/DDBJ whole genome shotgun (WGS) entry which is preliminary data.</text>
</comment>
<evidence type="ECO:0000256" key="1">
    <source>
        <dbReference type="ARBA" id="ARBA00022475"/>
    </source>
</evidence>
<dbReference type="CDD" id="cd03214">
    <property type="entry name" value="ABC_Iron-Siderophores_B12_Hemin"/>
    <property type="match status" value="1"/>
</dbReference>
<dbReference type="SMART" id="SM00382">
    <property type="entry name" value="AAA"/>
    <property type="match status" value="1"/>
</dbReference>
<protein>
    <submittedName>
        <fullName evidence="5">ABC transporter ATP-binding protein</fullName>
    </submittedName>
</protein>
<keyword evidence="1" id="KW-0472">Membrane</keyword>
<gene>
    <name evidence="5" type="ORF">ABCS64_05300</name>
</gene>
<organism evidence="5 6">
    <name type="scientific">Dentiradicibacter hellwigii</name>
    <dbReference type="NCBI Taxonomy" id="3149053"/>
    <lineage>
        <taxon>Bacteria</taxon>
        <taxon>Pseudomonadati</taxon>
        <taxon>Pseudomonadota</taxon>
        <taxon>Betaproteobacteria</taxon>
        <taxon>Rhodocyclales</taxon>
        <taxon>Rhodocyclaceae</taxon>
        <taxon>Dentiradicibacter</taxon>
    </lineage>
</organism>
<evidence type="ECO:0000256" key="3">
    <source>
        <dbReference type="ARBA" id="ARBA00022840"/>
    </source>
</evidence>
<dbReference type="Gene3D" id="3.40.50.300">
    <property type="entry name" value="P-loop containing nucleotide triphosphate hydrolases"/>
    <property type="match status" value="1"/>
</dbReference>
<evidence type="ECO:0000259" key="4">
    <source>
        <dbReference type="PROSITE" id="PS50893"/>
    </source>
</evidence>
<sequence length="397" mass="41984">MSGESILHSEGLSVGYRAPVLREVNLDFGSGQFIALLGPNGAGKTTLLRTLSRHLKPLAGRVEVLGRDLNTLSALELARLVAVCLTDNAKPPLLSVDEFVALGRYPHTGMMGRLSVHDAEIVERSLAAVTASGLSGRLVEQLSDGERQKVVLARALAQEPKLMLLDEPTAHLDLKHRIEVMGILRSLCRSHGLTVLASLHDIDVAAKVSDRVLLVQNGGIRDYGLPETVLTGETVAELYGFGDADFNRHLGSIEFRGDGKAGRVFVIAGRGRAAPVFRLLSKKGLAIETGLLRDGDLDAFVAAALGAKTYVRAESDELPANGNGSSLEEAAQALTACDFIVDSGVRDAGAEALRQRAAASGLPVFRVAGGAEKGGITLSELLAAIDRLPPFPRQASQ</sequence>
<dbReference type="InterPro" id="IPR027417">
    <property type="entry name" value="P-loop_NTPase"/>
</dbReference>
<evidence type="ECO:0000313" key="5">
    <source>
        <dbReference type="EMBL" id="MFA9949749.1"/>
    </source>
</evidence>
<accession>A0ABV4UEE2</accession>
<keyword evidence="1" id="KW-1003">Cell membrane</keyword>
<dbReference type="PANTHER" id="PTHR42794">
    <property type="entry name" value="HEMIN IMPORT ATP-BINDING PROTEIN HMUV"/>
    <property type="match status" value="1"/>
</dbReference>
<dbReference type="GO" id="GO:0005524">
    <property type="term" value="F:ATP binding"/>
    <property type="evidence" value="ECO:0007669"/>
    <property type="project" value="UniProtKB-KW"/>
</dbReference>
<dbReference type="PANTHER" id="PTHR42794:SF2">
    <property type="entry name" value="ABC TRANSPORTER ATP-BINDING PROTEIN"/>
    <property type="match status" value="1"/>
</dbReference>
<keyword evidence="3 5" id="KW-0067">ATP-binding</keyword>
<dbReference type="RefSeq" id="WP_418890858.1">
    <property type="nucleotide sequence ID" value="NZ_JBEUWX010000002.1"/>
</dbReference>
<feature type="domain" description="ABC transporter" evidence="4">
    <location>
        <begin position="1"/>
        <end position="242"/>
    </location>
</feature>